<name>A0ABT4MZA7_GORRU</name>
<dbReference type="Pfam" id="PF08445">
    <property type="entry name" value="FR47"/>
    <property type="match status" value="1"/>
</dbReference>
<proteinExistence type="predicted"/>
<sequence length="197" mass="21127">MLRYPADVSPFMAVPADPTPQDWANALSLIGAGHAIVFAPSPLTPSIPAVSQGLGLVQMVARDVTGALDPEVEQLTYADVPEILALTALTKPGPFLDRTIELGNYYGLRSDGHLVAMAGERMRAPGWTEISAICTAPEHRGKGLSVRLIRTLVHHINDRGEQVFLHAVESNPAIGLYESLGFEVRRRLVGTSLSAPT</sequence>
<keyword evidence="2" id="KW-0012">Acyltransferase</keyword>
<dbReference type="PROSITE" id="PS51186">
    <property type="entry name" value="GNAT"/>
    <property type="match status" value="1"/>
</dbReference>
<dbReference type="Gene3D" id="3.40.630.30">
    <property type="match status" value="1"/>
</dbReference>
<reference evidence="2" key="1">
    <citation type="submission" date="2022-12" db="EMBL/GenBank/DDBJ databases">
        <authorList>
            <person name="Krivoruchko A.V."/>
            <person name="Elkin A."/>
        </authorList>
    </citation>
    <scope>NUCLEOTIDE SEQUENCE</scope>
    <source>
        <strain evidence="2">IEGM 1388</strain>
    </source>
</reference>
<gene>
    <name evidence="2" type="ORF">O4213_20235</name>
</gene>
<comment type="caution">
    <text evidence="2">The sequence shown here is derived from an EMBL/GenBank/DDBJ whole genome shotgun (WGS) entry which is preliminary data.</text>
</comment>
<dbReference type="Proteomes" id="UP001067235">
    <property type="component" value="Unassembled WGS sequence"/>
</dbReference>
<protein>
    <submittedName>
        <fullName evidence="2">GNAT family N-acetyltransferase</fullName>
        <ecNumber evidence="2">2.3.1.-</ecNumber>
    </submittedName>
</protein>
<accession>A0ABT4MZA7</accession>
<evidence type="ECO:0000259" key="1">
    <source>
        <dbReference type="PROSITE" id="PS51186"/>
    </source>
</evidence>
<evidence type="ECO:0000313" key="2">
    <source>
        <dbReference type="EMBL" id="MCZ4552333.1"/>
    </source>
</evidence>
<keyword evidence="2" id="KW-0808">Transferase</keyword>
<dbReference type="InterPro" id="IPR016181">
    <property type="entry name" value="Acyl_CoA_acyltransferase"/>
</dbReference>
<dbReference type="CDD" id="cd04301">
    <property type="entry name" value="NAT_SF"/>
    <property type="match status" value="1"/>
</dbReference>
<dbReference type="EMBL" id="JAPWIE010000006">
    <property type="protein sequence ID" value="MCZ4552333.1"/>
    <property type="molecule type" value="Genomic_DNA"/>
</dbReference>
<feature type="domain" description="N-acetyltransferase" evidence="1">
    <location>
        <begin position="70"/>
        <end position="197"/>
    </location>
</feature>
<dbReference type="InterPro" id="IPR000182">
    <property type="entry name" value="GNAT_dom"/>
</dbReference>
<dbReference type="SUPFAM" id="SSF55729">
    <property type="entry name" value="Acyl-CoA N-acyltransferases (Nat)"/>
    <property type="match status" value="1"/>
</dbReference>
<organism evidence="2 3">
    <name type="scientific">Gordonia rubripertincta</name>
    <name type="common">Rhodococcus corallinus</name>
    <dbReference type="NCBI Taxonomy" id="36822"/>
    <lineage>
        <taxon>Bacteria</taxon>
        <taxon>Bacillati</taxon>
        <taxon>Actinomycetota</taxon>
        <taxon>Actinomycetes</taxon>
        <taxon>Mycobacteriales</taxon>
        <taxon>Gordoniaceae</taxon>
        <taxon>Gordonia</taxon>
    </lineage>
</organism>
<dbReference type="InterPro" id="IPR013653">
    <property type="entry name" value="GCN5-like_dom"/>
</dbReference>
<dbReference type="RefSeq" id="WP_301573101.1">
    <property type="nucleotide sequence ID" value="NZ_JAPWIE010000006.1"/>
</dbReference>
<dbReference type="GO" id="GO:0016746">
    <property type="term" value="F:acyltransferase activity"/>
    <property type="evidence" value="ECO:0007669"/>
    <property type="project" value="UniProtKB-KW"/>
</dbReference>
<evidence type="ECO:0000313" key="3">
    <source>
        <dbReference type="Proteomes" id="UP001067235"/>
    </source>
</evidence>
<dbReference type="EC" id="2.3.1.-" evidence="2"/>
<keyword evidence="3" id="KW-1185">Reference proteome</keyword>